<dbReference type="InterPro" id="IPR039418">
    <property type="entry name" value="LexA-like"/>
</dbReference>
<evidence type="ECO:0000256" key="2">
    <source>
        <dbReference type="ARBA" id="ARBA00023125"/>
    </source>
</evidence>
<dbReference type="Pfam" id="PF13560">
    <property type="entry name" value="HTH_31"/>
    <property type="match status" value="1"/>
</dbReference>
<evidence type="ECO:0000313" key="5">
    <source>
        <dbReference type="EMBL" id="MBM6852464.1"/>
    </source>
</evidence>
<dbReference type="InterPro" id="IPR036286">
    <property type="entry name" value="LexA/Signal_pep-like_sf"/>
</dbReference>
<dbReference type="CDD" id="cd06529">
    <property type="entry name" value="S24_LexA-like"/>
    <property type="match status" value="1"/>
</dbReference>
<keyword evidence="6" id="KW-1185">Reference proteome</keyword>
<dbReference type="InterPro" id="IPR010982">
    <property type="entry name" value="Lambda_DNA-bd_dom_sf"/>
</dbReference>
<keyword evidence="2" id="KW-0238">DNA-binding</keyword>
<protein>
    <submittedName>
        <fullName evidence="5">Helix-turn-helix domain-containing protein</fullName>
    </submittedName>
</protein>
<dbReference type="SMART" id="SM00530">
    <property type="entry name" value="HTH_XRE"/>
    <property type="match status" value="1"/>
</dbReference>
<keyword evidence="3" id="KW-0804">Transcription</keyword>
<dbReference type="CDD" id="cd00093">
    <property type="entry name" value="HTH_XRE"/>
    <property type="match status" value="1"/>
</dbReference>
<dbReference type="InterPro" id="IPR001387">
    <property type="entry name" value="Cro/C1-type_HTH"/>
</dbReference>
<dbReference type="SUPFAM" id="SSF47413">
    <property type="entry name" value="lambda repressor-like DNA-binding domains"/>
    <property type="match status" value="1"/>
</dbReference>
<gene>
    <name evidence="5" type="ORF">H9X91_13580</name>
</gene>
<comment type="caution">
    <text evidence="5">The sequence shown here is derived from an EMBL/GenBank/DDBJ whole genome shotgun (WGS) entry which is preliminary data.</text>
</comment>
<dbReference type="PANTHER" id="PTHR40661">
    <property type="match status" value="1"/>
</dbReference>
<dbReference type="Gene3D" id="2.10.109.10">
    <property type="entry name" value="Umud Fragment, subunit A"/>
    <property type="match status" value="1"/>
</dbReference>
<dbReference type="PANTHER" id="PTHR40661:SF3">
    <property type="entry name" value="FELS-1 PROPHAGE TRANSCRIPTIONAL REGULATOR"/>
    <property type="match status" value="1"/>
</dbReference>
<feature type="domain" description="HTH cro/C1-type" evidence="4">
    <location>
        <begin position="7"/>
        <end position="61"/>
    </location>
</feature>
<dbReference type="InterPro" id="IPR015927">
    <property type="entry name" value="Peptidase_S24_S26A/B/C"/>
</dbReference>
<reference evidence="5 6" key="1">
    <citation type="journal article" date="2021" name="Sci. Rep.">
        <title>The distribution of antibiotic resistance genes in chicken gut microbiota commensals.</title>
        <authorList>
            <person name="Juricova H."/>
            <person name="Matiasovicova J."/>
            <person name="Kubasova T."/>
            <person name="Cejkova D."/>
            <person name="Rychlik I."/>
        </authorList>
    </citation>
    <scope>NUCLEOTIDE SEQUENCE [LARGE SCALE GENOMIC DNA]</scope>
    <source>
        <strain evidence="5 6">An411</strain>
    </source>
</reference>
<dbReference type="EMBL" id="JACSNX010000038">
    <property type="protein sequence ID" value="MBM6852464.1"/>
    <property type="molecule type" value="Genomic_DNA"/>
</dbReference>
<accession>A0ABS2FXR6</accession>
<name>A0ABS2FXR6_9FIRM</name>
<dbReference type="SUPFAM" id="SSF51306">
    <property type="entry name" value="LexA/Signal peptidase"/>
    <property type="match status" value="1"/>
</dbReference>
<evidence type="ECO:0000256" key="1">
    <source>
        <dbReference type="ARBA" id="ARBA00023015"/>
    </source>
</evidence>
<dbReference type="Proteomes" id="UP000719500">
    <property type="component" value="Unassembled WGS sequence"/>
</dbReference>
<evidence type="ECO:0000259" key="4">
    <source>
        <dbReference type="PROSITE" id="PS50943"/>
    </source>
</evidence>
<dbReference type="RefSeq" id="WP_204805773.1">
    <property type="nucleotide sequence ID" value="NZ_JACSNX010000038.1"/>
</dbReference>
<dbReference type="Pfam" id="PF00717">
    <property type="entry name" value="Peptidase_S24"/>
    <property type="match status" value="1"/>
</dbReference>
<organism evidence="5 6">
    <name type="scientific">Oscillibacter valericigenes</name>
    <dbReference type="NCBI Taxonomy" id="351091"/>
    <lineage>
        <taxon>Bacteria</taxon>
        <taxon>Bacillati</taxon>
        <taxon>Bacillota</taxon>
        <taxon>Clostridia</taxon>
        <taxon>Eubacteriales</taxon>
        <taxon>Oscillospiraceae</taxon>
        <taxon>Oscillibacter</taxon>
    </lineage>
</organism>
<evidence type="ECO:0000256" key="3">
    <source>
        <dbReference type="ARBA" id="ARBA00023163"/>
    </source>
</evidence>
<dbReference type="PROSITE" id="PS50943">
    <property type="entry name" value="HTH_CROC1"/>
    <property type="match status" value="1"/>
</dbReference>
<dbReference type="Gene3D" id="1.10.260.40">
    <property type="entry name" value="lambda repressor-like DNA-binding domains"/>
    <property type="match status" value="1"/>
</dbReference>
<evidence type="ECO:0000313" key="6">
    <source>
        <dbReference type="Proteomes" id="UP000719500"/>
    </source>
</evidence>
<sequence length="250" mass="27735">MSLGDRIRARREELALSRPQLAERLGVTPSTVSNYEIGVSFPKEEILLRLFDCLEIDPNTLFQDSFRHDRSVLTQKERQLLEQYRSLSSAGREGISAVLKTLLAYQAELERPAPERESRVIPLYRTPAAAGYAAPVFGEDFDYLAISDEIPQAAEFAVRIQGDSMVPYIADGDVVYVNRDPLAAGDVGIFCVDGEMFCKQYYKDPAGTVYLFSLNRARSDADLVLTAGSGRTLVCFGRVILHAPPLPGRP</sequence>
<proteinExistence type="predicted"/>
<keyword evidence="1" id="KW-0805">Transcription regulation</keyword>